<evidence type="ECO:0000313" key="7">
    <source>
        <dbReference type="Proteomes" id="UP001347796"/>
    </source>
</evidence>
<dbReference type="FunFam" id="3.40.50.300:FF:000366">
    <property type="entry name" value="GTPase, IMAP family member 2"/>
    <property type="match status" value="1"/>
</dbReference>
<reference evidence="6 7" key="1">
    <citation type="submission" date="2024-01" db="EMBL/GenBank/DDBJ databases">
        <title>The genome of the rayed Mediterranean limpet Patella caerulea (Linnaeus, 1758).</title>
        <authorList>
            <person name="Anh-Thu Weber A."/>
            <person name="Halstead-Nussloch G."/>
        </authorList>
    </citation>
    <scope>NUCLEOTIDE SEQUENCE [LARGE SCALE GENOMIC DNA]</scope>
    <source>
        <strain evidence="6">AATW-2023a</strain>
        <tissue evidence="6">Whole specimen</tissue>
    </source>
</reference>
<keyword evidence="2" id="KW-0547">Nucleotide-binding</keyword>
<organism evidence="6 7">
    <name type="scientific">Patella caerulea</name>
    <name type="common">Rayed Mediterranean limpet</name>
    <dbReference type="NCBI Taxonomy" id="87958"/>
    <lineage>
        <taxon>Eukaryota</taxon>
        <taxon>Metazoa</taxon>
        <taxon>Spiralia</taxon>
        <taxon>Lophotrochozoa</taxon>
        <taxon>Mollusca</taxon>
        <taxon>Gastropoda</taxon>
        <taxon>Patellogastropoda</taxon>
        <taxon>Patelloidea</taxon>
        <taxon>Patellidae</taxon>
        <taxon>Patella</taxon>
    </lineage>
</organism>
<dbReference type="PROSITE" id="PS51720">
    <property type="entry name" value="G_AIG1"/>
    <property type="match status" value="1"/>
</dbReference>
<evidence type="ECO:0000256" key="1">
    <source>
        <dbReference type="ARBA" id="ARBA00008535"/>
    </source>
</evidence>
<comment type="similarity">
    <text evidence="1">Belongs to the TRAFAC class TrmE-Era-EngA-EngB-Septin-like GTPase superfamily. AIG1/Toc34/Toc159-like paraseptin GTPase family. IAN subfamily.</text>
</comment>
<gene>
    <name evidence="6" type="ORF">SNE40_006151</name>
</gene>
<dbReference type="EMBL" id="JAZGQO010000005">
    <property type="protein sequence ID" value="KAK6186890.1"/>
    <property type="molecule type" value="Genomic_DNA"/>
</dbReference>
<dbReference type="InterPro" id="IPR027417">
    <property type="entry name" value="P-loop_NTPase"/>
</dbReference>
<comment type="caution">
    <text evidence="6">The sequence shown here is derived from an EMBL/GenBank/DDBJ whole genome shotgun (WGS) entry which is preliminary data.</text>
</comment>
<feature type="region of interest" description="Disordered" evidence="4">
    <location>
        <begin position="307"/>
        <end position="339"/>
    </location>
</feature>
<dbReference type="InterPro" id="IPR006703">
    <property type="entry name" value="G_AIG1"/>
</dbReference>
<dbReference type="Pfam" id="PF04548">
    <property type="entry name" value="AIG1"/>
    <property type="match status" value="1"/>
</dbReference>
<keyword evidence="3" id="KW-0342">GTP-binding</keyword>
<keyword evidence="7" id="KW-1185">Reference proteome</keyword>
<evidence type="ECO:0000256" key="4">
    <source>
        <dbReference type="SAM" id="MobiDB-lite"/>
    </source>
</evidence>
<protein>
    <recommendedName>
        <fullName evidence="5">AIG1-type G domain-containing protein</fullName>
    </recommendedName>
</protein>
<evidence type="ECO:0000259" key="5">
    <source>
        <dbReference type="PROSITE" id="PS51720"/>
    </source>
</evidence>
<dbReference type="AlphaFoldDB" id="A0AAN8K2Q7"/>
<feature type="region of interest" description="Disordered" evidence="4">
    <location>
        <begin position="252"/>
        <end position="271"/>
    </location>
</feature>
<accession>A0AAN8K2Q7</accession>
<evidence type="ECO:0000313" key="6">
    <source>
        <dbReference type="EMBL" id="KAK6186890.1"/>
    </source>
</evidence>
<name>A0AAN8K2Q7_PATCE</name>
<feature type="domain" description="AIG1-type G" evidence="5">
    <location>
        <begin position="1"/>
        <end position="202"/>
    </location>
</feature>
<proteinExistence type="inferred from homology"/>
<evidence type="ECO:0000256" key="3">
    <source>
        <dbReference type="ARBA" id="ARBA00023134"/>
    </source>
</evidence>
<dbReference type="PANTHER" id="PTHR10903">
    <property type="entry name" value="GTPASE, IMAP FAMILY MEMBER-RELATED"/>
    <property type="match status" value="1"/>
</dbReference>
<dbReference type="SUPFAM" id="SSF52540">
    <property type="entry name" value="P-loop containing nucleoside triphosphate hydrolases"/>
    <property type="match status" value="1"/>
</dbReference>
<dbReference type="Gene3D" id="3.40.50.300">
    <property type="entry name" value="P-loop containing nucleotide triphosphate hydrolases"/>
    <property type="match status" value="1"/>
</dbReference>
<dbReference type="InterPro" id="IPR045058">
    <property type="entry name" value="GIMA/IAN/Toc"/>
</dbReference>
<evidence type="ECO:0000256" key="2">
    <source>
        <dbReference type="ARBA" id="ARBA00022741"/>
    </source>
</evidence>
<dbReference type="GO" id="GO:0005525">
    <property type="term" value="F:GTP binding"/>
    <property type="evidence" value="ECO:0007669"/>
    <property type="project" value="UniProtKB-KW"/>
</dbReference>
<dbReference type="PANTHER" id="PTHR10903:SF170">
    <property type="entry name" value="GTPASE IMAP FAMILY MEMBER 7"/>
    <property type="match status" value="1"/>
</dbReference>
<sequence>MRIVMVGKTGVGKSELGNSLLGRKHFISQGLAGSVTSECKFGTRTLRQGMKLVVVDTPGIFDTRKSNRDTSKEIVRCIGLSSPGPHLFFFVLKIGRYTKEEQNTIESLKDIFGKQVMKFVIVIFTCKDTLEHSNTTLDEYINSSRDLQTLLVECGGRCKAINNWADQMHRSNAVDTIMVLVQCTIADNGGNHYTGEMYAVAEKALKERLEQLEAEKNKEKLALERRKREIEEENKAQKRRLDDEMKWKRTQLEKEQKEREKKAREEHEKKQNELVAEAERLRQLRIEDDRKAKLQQDILLQEKEKLKEEKESERRRLEQRRREMAQEEERLREEEERRRIEQEELEERRRLEEEARAQLEEERQERLREFEKQRKEKERIIKEEEQKLQDSRERLRRELENNDGFLNKVKKFFVSAWDDFCSFFE</sequence>
<dbReference type="Proteomes" id="UP001347796">
    <property type="component" value="Unassembled WGS sequence"/>
</dbReference>
<dbReference type="CDD" id="cd01852">
    <property type="entry name" value="AIG1"/>
    <property type="match status" value="1"/>
</dbReference>